<name>A0A2T8ILK3_9POAL</name>
<dbReference type="Gramene" id="PVH38552">
    <property type="protein sequence ID" value="PVH38552"/>
    <property type="gene ID" value="PAHAL_5G287200"/>
</dbReference>
<dbReference type="EMBL" id="CM008050">
    <property type="protein sequence ID" value="PVH38552.1"/>
    <property type="molecule type" value="Genomic_DNA"/>
</dbReference>
<sequence>MRRMDRSSTCRVVIQVPAYVEQPVEEYHVTSKNSIIVDKDTTNWIDFSAELDAMVKHGEQQELHVSFLDKTCNEYVRIASDAALLEAFSQYWDIRRLSLQVIVHDLEPLEEVLPSTNLETTLVVACVEPSSAPTHKELDLNKPASWGEEDEIEYVGVDDEKERYKNFKLDDDVMIDPNYIPNSDGEDSDDELSVDDDKGCEMHVHVTDVENPKIEVGVTFEDGYVLRNALDNMQSLMKLNLQCHIVRLIGTEPIANQRNSSGEFMLLGCMMGRHG</sequence>
<dbReference type="AlphaFoldDB" id="A0A2T8ILK3"/>
<protein>
    <recommendedName>
        <fullName evidence="2">PB1 domain-containing protein</fullName>
    </recommendedName>
</protein>
<dbReference type="Proteomes" id="UP000243499">
    <property type="component" value="Chromosome 5"/>
</dbReference>
<accession>A0A2T8ILK3</accession>
<organism evidence="1">
    <name type="scientific">Panicum hallii</name>
    <dbReference type="NCBI Taxonomy" id="206008"/>
    <lineage>
        <taxon>Eukaryota</taxon>
        <taxon>Viridiplantae</taxon>
        <taxon>Streptophyta</taxon>
        <taxon>Embryophyta</taxon>
        <taxon>Tracheophyta</taxon>
        <taxon>Spermatophyta</taxon>
        <taxon>Magnoliopsida</taxon>
        <taxon>Liliopsida</taxon>
        <taxon>Poales</taxon>
        <taxon>Poaceae</taxon>
        <taxon>PACMAD clade</taxon>
        <taxon>Panicoideae</taxon>
        <taxon>Panicodae</taxon>
        <taxon>Paniceae</taxon>
        <taxon>Panicinae</taxon>
        <taxon>Panicum</taxon>
        <taxon>Panicum sect. Panicum</taxon>
    </lineage>
</organism>
<proteinExistence type="predicted"/>
<gene>
    <name evidence="1" type="ORF">PAHAL_5G287200</name>
</gene>
<evidence type="ECO:0000313" key="1">
    <source>
        <dbReference type="EMBL" id="PVH38552.1"/>
    </source>
</evidence>
<evidence type="ECO:0008006" key="2">
    <source>
        <dbReference type="Google" id="ProtNLM"/>
    </source>
</evidence>
<reference evidence="1" key="1">
    <citation type="submission" date="2018-04" db="EMBL/GenBank/DDBJ databases">
        <title>WGS assembly of Panicum hallii.</title>
        <authorList>
            <person name="Lovell J."/>
            <person name="Jenkins J."/>
            <person name="Lowry D."/>
            <person name="Mamidi S."/>
            <person name="Sreedasyam A."/>
            <person name="Weng X."/>
            <person name="Barry K."/>
            <person name="Bonette J."/>
            <person name="Campitelli B."/>
            <person name="Daum C."/>
            <person name="Gordon S."/>
            <person name="Gould B."/>
            <person name="Lipzen A."/>
            <person name="Macqueen A."/>
            <person name="Palacio-Mejia J."/>
            <person name="Plott C."/>
            <person name="Shakirov E."/>
            <person name="Shu S."/>
            <person name="Yoshinaga Y."/>
            <person name="Zane M."/>
            <person name="Rokhsar D."/>
            <person name="Grimwood J."/>
            <person name="Schmutz J."/>
            <person name="Juenger T."/>
        </authorList>
    </citation>
    <scope>NUCLEOTIDE SEQUENCE [LARGE SCALE GENOMIC DNA]</scope>
    <source>
        <strain evidence="1">FIL2</strain>
    </source>
</reference>